<dbReference type="PANTHER" id="PTHR33047:SF8">
    <property type="entry name" value="REGULATOR OF RDNA TRANSCRIPTION PROTEIN 15"/>
    <property type="match status" value="1"/>
</dbReference>
<dbReference type="Proteomes" id="UP000053745">
    <property type="component" value="Unassembled WGS sequence"/>
</dbReference>
<evidence type="ECO:0008006" key="3">
    <source>
        <dbReference type="Google" id="ProtNLM"/>
    </source>
</evidence>
<reference evidence="1 2" key="1">
    <citation type="submission" date="2014-04" db="EMBL/GenBank/DDBJ databases">
        <title>Genome evolution of avian class.</title>
        <authorList>
            <person name="Zhang G."/>
            <person name="Li C."/>
        </authorList>
    </citation>
    <scope>NUCLEOTIDE SEQUENCE [LARGE SCALE GENOMIC DNA]</scope>
    <source>
        <strain evidence="1">BGI_N323</strain>
    </source>
</reference>
<dbReference type="EMBL" id="KL317702">
    <property type="protein sequence ID" value="KFP54284.1"/>
    <property type="molecule type" value="Genomic_DNA"/>
</dbReference>
<feature type="non-terminal residue" evidence="1">
    <location>
        <position position="35"/>
    </location>
</feature>
<dbReference type="OrthoDB" id="9281536at2759"/>
<dbReference type="PANTHER" id="PTHR33047">
    <property type="entry name" value="PROTEIN TAR1"/>
    <property type="match status" value="1"/>
</dbReference>
<evidence type="ECO:0000313" key="2">
    <source>
        <dbReference type="Proteomes" id="UP000053745"/>
    </source>
</evidence>
<dbReference type="InterPro" id="IPR052997">
    <property type="entry name" value="RRT15-like"/>
</dbReference>
<dbReference type="AlphaFoldDB" id="A0A091LD41"/>
<protein>
    <recommendedName>
        <fullName evidence="3">Senescence-associated protein</fullName>
    </recommendedName>
</protein>
<keyword evidence="2" id="KW-1185">Reference proteome</keyword>
<sequence>MIGRANIEGSKSNVAMNAWPPQASYPCGNFSDTSC</sequence>
<gene>
    <name evidence="1" type="ORF">N323_09133</name>
</gene>
<accession>A0A091LD41</accession>
<name>A0A091LD41_CATAU</name>
<evidence type="ECO:0000313" key="1">
    <source>
        <dbReference type="EMBL" id="KFP54284.1"/>
    </source>
</evidence>
<proteinExistence type="predicted"/>
<organism evidence="1 2">
    <name type="scientific">Cathartes aura</name>
    <name type="common">Turkey vulture</name>
    <name type="synonym">Vultur aura</name>
    <dbReference type="NCBI Taxonomy" id="43455"/>
    <lineage>
        <taxon>Eukaryota</taxon>
        <taxon>Metazoa</taxon>
        <taxon>Chordata</taxon>
        <taxon>Craniata</taxon>
        <taxon>Vertebrata</taxon>
        <taxon>Euteleostomi</taxon>
        <taxon>Archelosauria</taxon>
        <taxon>Archosauria</taxon>
        <taxon>Dinosauria</taxon>
        <taxon>Saurischia</taxon>
        <taxon>Theropoda</taxon>
        <taxon>Coelurosauria</taxon>
        <taxon>Aves</taxon>
        <taxon>Neognathae</taxon>
        <taxon>Neoaves</taxon>
        <taxon>Telluraves</taxon>
        <taxon>Accipitrimorphae</taxon>
        <taxon>Accipitriformes</taxon>
        <taxon>Cathartidae</taxon>
        <taxon>Cathartes</taxon>
    </lineage>
</organism>